<keyword evidence="4" id="KW-1003">Cell membrane</keyword>
<feature type="domain" description="ABC transporter" evidence="8">
    <location>
        <begin position="360"/>
        <end position="611"/>
    </location>
</feature>
<evidence type="ECO:0000313" key="9">
    <source>
        <dbReference type="EMBL" id="MDQ0257118.1"/>
    </source>
</evidence>
<evidence type="ECO:0000256" key="3">
    <source>
        <dbReference type="ARBA" id="ARBA00022448"/>
    </source>
</evidence>
<dbReference type="SMART" id="SM00382">
    <property type="entry name" value="AAA"/>
    <property type="match status" value="2"/>
</dbReference>
<keyword evidence="5" id="KW-0547">Nucleotide-binding</keyword>
<dbReference type="PROSITE" id="PS00211">
    <property type="entry name" value="ABC_TRANSPORTER_1"/>
    <property type="match status" value="2"/>
</dbReference>
<dbReference type="GO" id="GO:0005524">
    <property type="term" value="F:ATP binding"/>
    <property type="evidence" value="ECO:0007669"/>
    <property type="project" value="UniProtKB-KW"/>
</dbReference>
<gene>
    <name evidence="9" type="ORF">J2S74_004564</name>
</gene>
<reference evidence="9 10" key="1">
    <citation type="submission" date="2023-07" db="EMBL/GenBank/DDBJ databases">
        <title>Genomic Encyclopedia of Type Strains, Phase IV (KMG-IV): sequencing the most valuable type-strain genomes for metagenomic binning, comparative biology and taxonomic classification.</title>
        <authorList>
            <person name="Goeker M."/>
        </authorList>
    </citation>
    <scope>NUCLEOTIDE SEQUENCE [LARGE SCALE GENOMIC DNA]</scope>
    <source>
        <strain evidence="9 10">DSM 9768</strain>
    </source>
</reference>
<dbReference type="InterPro" id="IPR027417">
    <property type="entry name" value="P-loop_NTPase"/>
</dbReference>
<dbReference type="InterPro" id="IPR017871">
    <property type="entry name" value="ABC_transporter-like_CS"/>
</dbReference>
<dbReference type="NCBIfam" id="NF008453">
    <property type="entry name" value="PRK11308.1"/>
    <property type="match status" value="2"/>
</dbReference>
<comment type="subcellular location">
    <subcellularLocation>
        <location evidence="1">Cell membrane</location>
        <topology evidence="1">Peripheral membrane protein</topology>
    </subcellularLocation>
</comment>
<organism evidence="9 10">
    <name type="scientific">Evansella vedderi</name>
    <dbReference type="NCBI Taxonomy" id="38282"/>
    <lineage>
        <taxon>Bacteria</taxon>
        <taxon>Bacillati</taxon>
        <taxon>Bacillota</taxon>
        <taxon>Bacilli</taxon>
        <taxon>Bacillales</taxon>
        <taxon>Bacillaceae</taxon>
        <taxon>Evansella</taxon>
    </lineage>
</organism>
<keyword evidence="3" id="KW-0813">Transport</keyword>
<dbReference type="Pfam" id="PF00005">
    <property type="entry name" value="ABC_tran"/>
    <property type="match status" value="2"/>
</dbReference>
<keyword evidence="10" id="KW-1185">Reference proteome</keyword>
<dbReference type="CDD" id="cd03257">
    <property type="entry name" value="ABC_NikE_OppD_transporters"/>
    <property type="match status" value="2"/>
</dbReference>
<evidence type="ECO:0000256" key="5">
    <source>
        <dbReference type="ARBA" id="ARBA00022741"/>
    </source>
</evidence>
<keyword evidence="6 9" id="KW-0067">ATP-binding</keyword>
<protein>
    <submittedName>
        <fullName evidence="9">Peptide/nickel transport system ATP-binding protein</fullName>
    </submittedName>
</protein>
<keyword evidence="7" id="KW-0472">Membrane</keyword>
<comment type="similarity">
    <text evidence="2">Belongs to the ABC transporter superfamily.</text>
</comment>
<evidence type="ECO:0000256" key="7">
    <source>
        <dbReference type="ARBA" id="ARBA00023136"/>
    </source>
</evidence>
<dbReference type="RefSeq" id="WP_307330337.1">
    <property type="nucleotide sequence ID" value="NZ_JAUSUG010000023.1"/>
</dbReference>
<dbReference type="PANTHER" id="PTHR43297">
    <property type="entry name" value="OLIGOPEPTIDE TRANSPORT ATP-BINDING PROTEIN APPD"/>
    <property type="match status" value="1"/>
</dbReference>
<dbReference type="InterPro" id="IPR003439">
    <property type="entry name" value="ABC_transporter-like_ATP-bd"/>
</dbReference>
<feature type="domain" description="ABC transporter" evidence="8">
    <location>
        <begin position="5"/>
        <end position="257"/>
    </location>
</feature>
<dbReference type="Gene3D" id="3.40.50.300">
    <property type="entry name" value="P-loop containing nucleotide triphosphate hydrolases"/>
    <property type="match status" value="2"/>
</dbReference>
<dbReference type="Pfam" id="PF08352">
    <property type="entry name" value="oligo_HPY"/>
    <property type="match status" value="2"/>
</dbReference>
<dbReference type="NCBIfam" id="NF007739">
    <property type="entry name" value="PRK10419.1"/>
    <property type="match status" value="2"/>
</dbReference>
<proteinExistence type="inferred from homology"/>
<evidence type="ECO:0000256" key="1">
    <source>
        <dbReference type="ARBA" id="ARBA00004202"/>
    </source>
</evidence>
<dbReference type="PROSITE" id="PS50893">
    <property type="entry name" value="ABC_TRANSPORTER_2"/>
    <property type="match status" value="2"/>
</dbReference>
<sequence>MSHLLEVKNLKTYFKLNDQTVKAVDDVSYHVNEGEIVAIVGESGSGKSVTQYSGIKLIPQSAEIVSGEVIFEGSDLLKYKENSEEMRKVRGGKIGVIFQEPMTSLNPVLTVGEQIMESVMLHKQFSRKRAKERAVELLNMVGIPDAQERVNHFPYQFSGGMRQRIMIAMAMSCDPKLLIADEATTALDVTTQAQLLELLKDIVKRTNTSIILVTHNLGIVARYADRIYVMYAGRIVESGENKDIFIKPKHPYTIGLLNSVPRLDDPKDRKLIPIEGLPPDLANKPKTCSFLDRCPFKMEACEYSPAPQLVEVDKGHYVSCYADIKGNDWNLKFEEEFASASEQVIMKKEWKSKENNGVILEVQNLKTYFPFTKGIFNRKIADIKAVDDVSFKVYKGETLGLVGESGCGKTTVARSIIRMYEPTDGKIIFNGTDIAKMSKRNLKNIRKNMSLVFQDPSSSLDPRQKVFNIIGEPLIINKLVDSKKELHERVEELMRLVGLDPNLKDRVPHEFSGGQRQRIGIARALASNPSFIVCDEAISALDVSIQAQIINLLEELQEKLGLTYLFIAHDLSVVRHIADRVAVMYLGKIVEIGDWKSLYDNPKHPYTKALLDAVPIPDPLIEEQREHKVLKGEVPSLLSRPKGCVFSNRCPIATDECREMDPPLSVEENGHGVACIKV</sequence>
<dbReference type="NCBIfam" id="TIGR01727">
    <property type="entry name" value="oligo_HPY"/>
    <property type="match status" value="2"/>
</dbReference>
<evidence type="ECO:0000313" key="10">
    <source>
        <dbReference type="Proteomes" id="UP001230005"/>
    </source>
</evidence>
<dbReference type="PANTHER" id="PTHR43297:SF2">
    <property type="entry name" value="DIPEPTIDE TRANSPORT ATP-BINDING PROTEIN DPPD"/>
    <property type="match status" value="1"/>
</dbReference>
<comment type="caution">
    <text evidence="9">The sequence shown here is derived from an EMBL/GenBank/DDBJ whole genome shotgun (WGS) entry which is preliminary data.</text>
</comment>
<name>A0ABU0A0U8_9BACI</name>
<dbReference type="InterPro" id="IPR013563">
    <property type="entry name" value="Oligopep_ABC_C"/>
</dbReference>
<evidence type="ECO:0000259" key="8">
    <source>
        <dbReference type="PROSITE" id="PS50893"/>
    </source>
</evidence>
<evidence type="ECO:0000256" key="2">
    <source>
        <dbReference type="ARBA" id="ARBA00005417"/>
    </source>
</evidence>
<evidence type="ECO:0000256" key="6">
    <source>
        <dbReference type="ARBA" id="ARBA00022840"/>
    </source>
</evidence>
<dbReference type="SUPFAM" id="SSF52540">
    <property type="entry name" value="P-loop containing nucleoside triphosphate hydrolases"/>
    <property type="match status" value="2"/>
</dbReference>
<accession>A0ABU0A0U8</accession>
<evidence type="ECO:0000256" key="4">
    <source>
        <dbReference type="ARBA" id="ARBA00022475"/>
    </source>
</evidence>
<dbReference type="Proteomes" id="UP001230005">
    <property type="component" value="Unassembled WGS sequence"/>
</dbReference>
<dbReference type="EMBL" id="JAUSUG010000023">
    <property type="protein sequence ID" value="MDQ0257118.1"/>
    <property type="molecule type" value="Genomic_DNA"/>
</dbReference>
<dbReference type="InterPro" id="IPR050388">
    <property type="entry name" value="ABC_Ni/Peptide_Import"/>
</dbReference>
<dbReference type="InterPro" id="IPR003593">
    <property type="entry name" value="AAA+_ATPase"/>
</dbReference>